<organism evidence="1 2">
    <name type="scientific">Gymnopilus junonius</name>
    <name type="common">Spectacular rustgill mushroom</name>
    <name type="synonym">Gymnopilus spectabilis subsp. junonius</name>
    <dbReference type="NCBI Taxonomy" id="109634"/>
    <lineage>
        <taxon>Eukaryota</taxon>
        <taxon>Fungi</taxon>
        <taxon>Dikarya</taxon>
        <taxon>Basidiomycota</taxon>
        <taxon>Agaricomycotina</taxon>
        <taxon>Agaricomycetes</taxon>
        <taxon>Agaricomycetidae</taxon>
        <taxon>Agaricales</taxon>
        <taxon>Agaricineae</taxon>
        <taxon>Hymenogastraceae</taxon>
        <taxon>Gymnopilus</taxon>
    </lineage>
</organism>
<dbReference type="AlphaFoldDB" id="A0A9P5NH55"/>
<reference evidence="1" key="1">
    <citation type="submission" date="2020-11" db="EMBL/GenBank/DDBJ databases">
        <authorList>
            <consortium name="DOE Joint Genome Institute"/>
            <person name="Ahrendt S."/>
            <person name="Riley R."/>
            <person name="Andreopoulos W."/>
            <person name="LaButti K."/>
            <person name="Pangilinan J."/>
            <person name="Ruiz-duenas F.J."/>
            <person name="Barrasa J.M."/>
            <person name="Sanchez-Garcia M."/>
            <person name="Camarero S."/>
            <person name="Miyauchi S."/>
            <person name="Serrano A."/>
            <person name="Linde D."/>
            <person name="Babiker R."/>
            <person name="Drula E."/>
            <person name="Ayuso-Fernandez I."/>
            <person name="Pacheco R."/>
            <person name="Padilla G."/>
            <person name="Ferreira P."/>
            <person name="Barriuso J."/>
            <person name="Kellner H."/>
            <person name="Castanera R."/>
            <person name="Alfaro M."/>
            <person name="Ramirez L."/>
            <person name="Pisabarro A.G."/>
            <person name="Kuo A."/>
            <person name="Tritt A."/>
            <person name="Lipzen A."/>
            <person name="He G."/>
            <person name="Yan M."/>
            <person name="Ng V."/>
            <person name="Cullen D."/>
            <person name="Martin F."/>
            <person name="Rosso M.-N."/>
            <person name="Henrissat B."/>
            <person name="Hibbett D."/>
            <person name="Martinez A.T."/>
            <person name="Grigoriev I.V."/>
        </authorList>
    </citation>
    <scope>NUCLEOTIDE SEQUENCE</scope>
    <source>
        <strain evidence="1">AH 44721</strain>
    </source>
</reference>
<proteinExistence type="predicted"/>
<name>A0A9P5NH55_GYMJU</name>
<keyword evidence="2" id="KW-1185">Reference proteome</keyword>
<gene>
    <name evidence="1" type="ORF">CPB84DRAFT_1627985</name>
</gene>
<dbReference type="OrthoDB" id="1728974at2759"/>
<dbReference type="EMBL" id="JADNYJ010000116">
    <property type="protein sequence ID" value="KAF8883328.1"/>
    <property type="molecule type" value="Genomic_DNA"/>
</dbReference>
<sequence>MASGRQLRSLFATILRECAPSDPLALWMQFRIKICDDLRYALHNGNIHRDPTEEIIFDYGLY</sequence>
<evidence type="ECO:0000313" key="2">
    <source>
        <dbReference type="Proteomes" id="UP000724874"/>
    </source>
</evidence>
<dbReference type="Proteomes" id="UP000724874">
    <property type="component" value="Unassembled WGS sequence"/>
</dbReference>
<feature type="non-terminal residue" evidence="1">
    <location>
        <position position="62"/>
    </location>
</feature>
<comment type="caution">
    <text evidence="1">The sequence shown here is derived from an EMBL/GenBank/DDBJ whole genome shotgun (WGS) entry which is preliminary data.</text>
</comment>
<protein>
    <submittedName>
        <fullName evidence="1">Uncharacterized protein</fullName>
    </submittedName>
</protein>
<evidence type="ECO:0000313" key="1">
    <source>
        <dbReference type="EMBL" id="KAF8883328.1"/>
    </source>
</evidence>
<accession>A0A9P5NH55</accession>